<dbReference type="Pfam" id="PF05973">
    <property type="entry name" value="Gp49"/>
    <property type="match status" value="1"/>
</dbReference>
<sequence length="125" mass="14410">MIEKATCIDSNKKREIEYYPAKAVRKEMDSLPERRRDKFLVDLNLIAHNQAPTCQVTHLNDIGNGVTELKINGRPAFRCIFYTKEDGKVYVLHATEKTTNGSDRQLKNVVAQRYKQLRSDLKEVA</sequence>
<reference evidence="2" key="1">
    <citation type="submission" date="2017-06" db="EMBL/GenBank/DDBJ databases">
        <authorList>
            <person name="Varghese N."/>
            <person name="Submissions S."/>
        </authorList>
    </citation>
    <scope>NUCLEOTIDE SEQUENCE [LARGE SCALE GENOMIC DNA]</scope>
    <source>
        <strain evidence="2">DSM 22348</strain>
    </source>
</reference>
<accession>A0A239C7C2</accession>
<dbReference type="Proteomes" id="UP000198407">
    <property type="component" value="Unassembled WGS sequence"/>
</dbReference>
<protein>
    <submittedName>
        <fullName evidence="1">Phage-related protein</fullName>
    </submittedName>
</protein>
<dbReference type="AlphaFoldDB" id="A0A239C7C2"/>
<name>A0A239C7C2_9PSED</name>
<proteinExistence type="predicted"/>
<dbReference type="InterPro" id="IPR009241">
    <property type="entry name" value="HigB-like"/>
</dbReference>
<gene>
    <name evidence="1" type="ORF">SAMN05444352_10438</name>
</gene>
<dbReference type="STRING" id="1215104.GCA_000730585_05034"/>
<dbReference type="RefSeq" id="WP_042121024.1">
    <property type="nucleotide sequence ID" value="NZ_FZOL01000004.1"/>
</dbReference>
<keyword evidence="2" id="KW-1185">Reference proteome</keyword>
<evidence type="ECO:0000313" key="2">
    <source>
        <dbReference type="Proteomes" id="UP000198407"/>
    </source>
</evidence>
<evidence type="ECO:0000313" key="1">
    <source>
        <dbReference type="EMBL" id="SNS16010.1"/>
    </source>
</evidence>
<organism evidence="1 2">
    <name type="scientific">Pseudomonas japonica</name>
    <dbReference type="NCBI Taxonomy" id="256466"/>
    <lineage>
        <taxon>Bacteria</taxon>
        <taxon>Pseudomonadati</taxon>
        <taxon>Pseudomonadota</taxon>
        <taxon>Gammaproteobacteria</taxon>
        <taxon>Pseudomonadales</taxon>
        <taxon>Pseudomonadaceae</taxon>
        <taxon>Pseudomonas</taxon>
    </lineage>
</organism>
<dbReference type="OrthoDB" id="9797093at2"/>
<dbReference type="EMBL" id="FZOL01000004">
    <property type="protein sequence ID" value="SNS16010.1"/>
    <property type="molecule type" value="Genomic_DNA"/>
</dbReference>